<accession>A0A9P6XGU7</accession>
<dbReference type="OrthoDB" id="2228727at2759"/>
<gene>
    <name evidence="2" type="ORF">G6F64_002091</name>
</gene>
<evidence type="ECO:0000313" key="2">
    <source>
        <dbReference type="EMBL" id="KAG1313642.1"/>
    </source>
</evidence>
<sequence>MQEFEHLSIREVAIKVELSKSTAARKIKEWNEMSNGSDQRGVPDTISPKEHKDQRLIIKDVHTIFIFEMLPNEPTFDS</sequence>
<dbReference type="EMBL" id="JAANQT010000175">
    <property type="protein sequence ID" value="KAG1313642.1"/>
    <property type="molecule type" value="Genomic_DNA"/>
</dbReference>
<feature type="region of interest" description="Disordered" evidence="1">
    <location>
        <begin position="29"/>
        <end position="51"/>
    </location>
</feature>
<reference evidence="2" key="1">
    <citation type="journal article" date="2020" name="Microb. Genom.">
        <title>Genetic diversity of clinical and environmental Mucorales isolates obtained from an investigation of mucormycosis cases among solid organ transplant recipients.</title>
        <authorList>
            <person name="Nguyen M.H."/>
            <person name="Kaul D."/>
            <person name="Muto C."/>
            <person name="Cheng S.J."/>
            <person name="Richter R.A."/>
            <person name="Bruno V.M."/>
            <person name="Liu G."/>
            <person name="Beyhan S."/>
            <person name="Sundermann A.J."/>
            <person name="Mounaud S."/>
            <person name="Pasculle A.W."/>
            <person name="Nierman W.C."/>
            <person name="Driscoll E."/>
            <person name="Cumbie R."/>
            <person name="Clancy C.J."/>
            <person name="Dupont C.L."/>
        </authorList>
    </citation>
    <scope>NUCLEOTIDE SEQUENCE</scope>
    <source>
        <strain evidence="2">GL11</strain>
    </source>
</reference>
<protein>
    <submittedName>
        <fullName evidence="2">Uncharacterized protein</fullName>
    </submittedName>
</protein>
<keyword evidence="3" id="KW-1185">Reference proteome</keyword>
<dbReference type="Proteomes" id="UP000716291">
    <property type="component" value="Unassembled WGS sequence"/>
</dbReference>
<proteinExistence type="predicted"/>
<comment type="caution">
    <text evidence="2">The sequence shown here is derived from an EMBL/GenBank/DDBJ whole genome shotgun (WGS) entry which is preliminary data.</text>
</comment>
<evidence type="ECO:0000313" key="3">
    <source>
        <dbReference type="Proteomes" id="UP000716291"/>
    </source>
</evidence>
<dbReference type="AlphaFoldDB" id="A0A9P6XGU7"/>
<name>A0A9P6XGU7_RHIOR</name>
<evidence type="ECO:0000256" key="1">
    <source>
        <dbReference type="SAM" id="MobiDB-lite"/>
    </source>
</evidence>
<organism evidence="2 3">
    <name type="scientific">Rhizopus oryzae</name>
    <name type="common">Mucormycosis agent</name>
    <name type="synonym">Rhizopus arrhizus var. delemar</name>
    <dbReference type="NCBI Taxonomy" id="64495"/>
    <lineage>
        <taxon>Eukaryota</taxon>
        <taxon>Fungi</taxon>
        <taxon>Fungi incertae sedis</taxon>
        <taxon>Mucoromycota</taxon>
        <taxon>Mucoromycotina</taxon>
        <taxon>Mucoromycetes</taxon>
        <taxon>Mucorales</taxon>
        <taxon>Mucorineae</taxon>
        <taxon>Rhizopodaceae</taxon>
        <taxon>Rhizopus</taxon>
    </lineage>
</organism>